<proteinExistence type="predicted"/>
<evidence type="ECO:0000256" key="1">
    <source>
        <dbReference type="SAM" id="MobiDB-lite"/>
    </source>
</evidence>
<evidence type="ECO:0000313" key="2">
    <source>
        <dbReference type="EMBL" id="QHU36695.1"/>
    </source>
</evidence>
<protein>
    <submittedName>
        <fullName evidence="2">Uncharacterized protein</fullName>
    </submittedName>
</protein>
<feature type="region of interest" description="Disordered" evidence="1">
    <location>
        <begin position="288"/>
        <end position="307"/>
    </location>
</feature>
<reference evidence="2" key="1">
    <citation type="journal article" date="2020" name="Nature">
        <title>Giant virus diversity and host interactions through global metagenomics.</title>
        <authorList>
            <person name="Schulz F."/>
            <person name="Roux S."/>
            <person name="Paez-Espino D."/>
            <person name="Jungbluth S."/>
            <person name="Walsh D.A."/>
            <person name="Denef V.J."/>
            <person name="McMahon K.D."/>
            <person name="Konstantinidis K.T."/>
            <person name="Eloe-Fadrosh E.A."/>
            <person name="Kyrpides N.C."/>
            <person name="Woyke T."/>
        </authorList>
    </citation>
    <scope>NUCLEOTIDE SEQUENCE</scope>
    <source>
        <strain evidence="2">GVMAG-S-1035124-57</strain>
    </source>
</reference>
<organism evidence="2">
    <name type="scientific">viral metagenome</name>
    <dbReference type="NCBI Taxonomy" id="1070528"/>
    <lineage>
        <taxon>unclassified sequences</taxon>
        <taxon>metagenomes</taxon>
        <taxon>organismal metagenomes</taxon>
    </lineage>
</organism>
<accession>A0A6C0M356</accession>
<dbReference type="AlphaFoldDB" id="A0A6C0M356"/>
<name>A0A6C0M356_9ZZZZ</name>
<sequence>MEPLGFSFAKHMADMSKSSRIALSRSGIPKELINKIMKNTIYGNLSSLAPLVDIEYKSFREMIDTYHIIHDQVLEIYPNLDPSWVIEIIEKFIKFLKTTPPNSVPIFDLLKAIIEKNQYLTQSQVYKNERMPRDKYRVWVDRFIQYHYRPDELEKIMHTHGMTDESLSGILVNSGITLDSVIGKGIIRFFNKVVAILSDVFDEMTGYDRHSLAIKCHPDELYTRLFSKQQNREAILKAILIIRTSVIDGMIPIFKSLFKLKKKYADLMKFLTFKNMLKLDSELKKIKQGRGGGLTRKRRSNKNKHKS</sequence>
<feature type="compositionally biased region" description="Basic residues" evidence="1">
    <location>
        <begin position="295"/>
        <end position="307"/>
    </location>
</feature>
<dbReference type="EMBL" id="MN740631">
    <property type="protein sequence ID" value="QHU36695.1"/>
    <property type="molecule type" value="Genomic_DNA"/>
</dbReference>